<dbReference type="FunFam" id="3.40.50.880:FF:000009">
    <property type="entry name" value="Imidazole glycerol phosphate synthase subunit HisH"/>
    <property type="match status" value="1"/>
</dbReference>
<dbReference type="CDD" id="cd01748">
    <property type="entry name" value="GATase1_IGP_Synthase"/>
    <property type="match status" value="1"/>
</dbReference>
<dbReference type="PIRSF" id="PIRSF000495">
    <property type="entry name" value="Amidotransf_hisH"/>
    <property type="match status" value="1"/>
</dbReference>
<evidence type="ECO:0000256" key="5">
    <source>
        <dbReference type="ARBA" id="ARBA00022605"/>
    </source>
</evidence>
<comment type="subunit">
    <text evidence="3 12">Heterodimer of HisH and HisF.</text>
</comment>
<evidence type="ECO:0000256" key="4">
    <source>
        <dbReference type="ARBA" id="ARBA00022490"/>
    </source>
</evidence>
<evidence type="ECO:0000256" key="7">
    <source>
        <dbReference type="ARBA" id="ARBA00022962"/>
    </source>
</evidence>
<comment type="subcellular location">
    <subcellularLocation>
        <location evidence="1 12">Cytoplasm</location>
    </subcellularLocation>
</comment>
<keyword evidence="6 12" id="KW-0378">Hydrolase</keyword>
<feature type="domain" description="Glutamine amidotransferase" evidence="14">
    <location>
        <begin position="4"/>
        <end position="199"/>
    </location>
</feature>
<comment type="catalytic activity">
    <reaction evidence="10 12">
        <text>5-[(5-phospho-1-deoxy-D-ribulos-1-ylimino)methylamino]-1-(5-phospho-beta-D-ribosyl)imidazole-4-carboxamide + L-glutamine = D-erythro-1-(imidazol-4-yl)glycerol 3-phosphate + 5-amino-1-(5-phospho-beta-D-ribosyl)imidazole-4-carboxamide + L-glutamate + H(+)</text>
        <dbReference type="Rhea" id="RHEA:24793"/>
        <dbReference type="ChEBI" id="CHEBI:15378"/>
        <dbReference type="ChEBI" id="CHEBI:29985"/>
        <dbReference type="ChEBI" id="CHEBI:58278"/>
        <dbReference type="ChEBI" id="CHEBI:58359"/>
        <dbReference type="ChEBI" id="CHEBI:58475"/>
        <dbReference type="ChEBI" id="CHEBI:58525"/>
        <dbReference type="EC" id="4.3.2.10"/>
    </reaction>
</comment>
<evidence type="ECO:0000256" key="13">
    <source>
        <dbReference type="PIRSR" id="PIRSR000495-1"/>
    </source>
</evidence>
<keyword evidence="7 12" id="KW-0315">Glutamine amidotransferase</keyword>
<dbReference type="GO" id="GO:0000105">
    <property type="term" value="P:L-histidine biosynthetic process"/>
    <property type="evidence" value="ECO:0007669"/>
    <property type="project" value="UniProtKB-UniRule"/>
</dbReference>
<accession>A0A2N0UML6</accession>
<evidence type="ECO:0000313" key="16">
    <source>
        <dbReference type="Proteomes" id="UP000233425"/>
    </source>
</evidence>
<keyword evidence="15" id="KW-0328">Glycosyltransferase</keyword>
<evidence type="ECO:0000256" key="8">
    <source>
        <dbReference type="ARBA" id="ARBA00023102"/>
    </source>
</evidence>
<dbReference type="EC" id="4.3.2.10" evidence="12"/>
<evidence type="ECO:0000256" key="1">
    <source>
        <dbReference type="ARBA" id="ARBA00004496"/>
    </source>
</evidence>
<reference evidence="15" key="1">
    <citation type="journal article" date="2018" name="Environ. Microbiol.">
        <title>Sporulation capability and amylosome conservation among diverse human colonic and rumen isolates of the keystone starch-degrader Ruminococcus bromii.</title>
        <authorList>
            <person name="Mukhopadhya I."/>
            <person name="Morais S."/>
            <person name="Laverde-Gomez J."/>
            <person name="Sheridan P.O."/>
            <person name="Walker A.W."/>
            <person name="Kelly W."/>
            <person name="Klieve A.V."/>
            <person name="Ouwerkerk D."/>
            <person name="Duncan S.H."/>
            <person name="Louis P."/>
            <person name="Koropatkin N."/>
            <person name="Cockburn D."/>
            <person name="Kibler R."/>
            <person name="Cooper P.J."/>
            <person name="Sandoval C."/>
            <person name="Crost E."/>
            <person name="Juge N."/>
            <person name="Bayer E.A."/>
            <person name="Flint H.J."/>
        </authorList>
    </citation>
    <scope>NUCLEOTIDE SEQUENCE [LARGE SCALE GENOMIC DNA]</scope>
    <source>
        <strain evidence="15">ATCC 27255</strain>
    </source>
</reference>
<dbReference type="NCBIfam" id="TIGR01855">
    <property type="entry name" value="IMP_synth_hisH"/>
    <property type="match status" value="1"/>
</dbReference>
<dbReference type="EC" id="3.5.1.2" evidence="12"/>
<dbReference type="InterPro" id="IPR017926">
    <property type="entry name" value="GATASE"/>
</dbReference>
<dbReference type="EMBL" id="NNSR01000063">
    <property type="protein sequence ID" value="PKD28236.1"/>
    <property type="molecule type" value="Genomic_DNA"/>
</dbReference>
<keyword evidence="5 12" id="KW-0028">Amino-acid biosynthesis</keyword>
<gene>
    <name evidence="15" type="primary">hisH1</name>
    <name evidence="12" type="synonym">hisH</name>
    <name evidence="15" type="ORF">RBATCC27255_01290</name>
</gene>
<dbReference type="Proteomes" id="UP000233425">
    <property type="component" value="Unassembled WGS sequence"/>
</dbReference>
<comment type="catalytic activity">
    <reaction evidence="11 12">
        <text>L-glutamine + H2O = L-glutamate + NH4(+)</text>
        <dbReference type="Rhea" id="RHEA:15889"/>
        <dbReference type="ChEBI" id="CHEBI:15377"/>
        <dbReference type="ChEBI" id="CHEBI:28938"/>
        <dbReference type="ChEBI" id="CHEBI:29985"/>
        <dbReference type="ChEBI" id="CHEBI:58359"/>
        <dbReference type="EC" id="3.5.1.2"/>
    </reaction>
</comment>
<dbReference type="InterPro" id="IPR010139">
    <property type="entry name" value="Imidazole-glycPsynth_HisH"/>
</dbReference>
<evidence type="ECO:0000256" key="12">
    <source>
        <dbReference type="HAMAP-Rule" id="MF_00278"/>
    </source>
</evidence>
<keyword evidence="4 12" id="KW-0963">Cytoplasm</keyword>
<proteinExistence type="inferred from homology"/>
<dbReference type="UniPathway" id="UPA00031">
    <property type="reaction ID" value="UER00010"/>
</dbReference>
<evidence type="ECO:0000256" key="10">
    <source>
        <dbReference type="ARBA" id="ARBA00047838"/>
    </source>
</evidence>
<sequence length="207" mass="22631">MISVIDYGAGNIRSVYKALKHIGCDCVITRDKNEILNADGAVLPGVGSFGDTMDTMKSYGIKDTVIEYINSGKPFLGICLGLQLLFPESEESPNVKGLSVFDGTITKIPSGEGLKIPHIGWNSLKINEKSRLFKGIEQNAYVYFVHSYFLNASDRSIVSAQTEYGVTIDAAVEKGNVFATQFHPEKSGETGLKILRNFADIVKGREE</sequence>
<feature type="active site" description="Nucleophile" evidence="12 13">
    <location>
        <position position="79"/>
    </location>
</feature>
<dbReference type="InterPro" id="IPR029062">
    <property type="entry name" value="Class_I_gatase-like"/>
</dbReference>
<evidence type="ECO:0000256" key="3">
    <source>
        <dbReference type="ARBA" id="ARBA00011152"/>
    </source>
</evidence>
<dbReference type="GO" id="GO:0005737">
    <property type="term" value="C:cytoplasm"/>
    <property type="evidence" value="ECO:0007669"/>
    <property type="project" value="UniProtKB-SubCell"/>
</dbReference>
<keyword evidence="16" id="KW-1185">Reference proteome</keyword>
<dbReference type="SUPFAM" id="SSF52317">
    <property type="entry name" value="Class I glutamine amidotransferase-like"/>
    <property type="match status" value="1"/>
</dbReference>
<dbReference type="HAMAP" id="MF_00278">
    <property type="entry name" value="HisH"/>
    <property type="match status" value="1"/>
</dbReference>
<dbReference type="Gene3D" id="3.40.50.880">
    <property type="match status" value="1"/>
</dbReference>
<comment type="function">
    <text evidence="12">IGPS catalyzes the conversion of PRFAR and glutamine to IGP, AICAR and glutamate. The HisH subunit catalyzes the hydrolysis of glutamine to glutamate and ammonia as part of the synthesis of IGP and AICAR. The resulting ammonia molecule is channeled to the active site of HisF.</text>
</comment>
<evidence type="ECO:0000259" key="14">
    <source>
        <dbReference type="Pfam" id="PF00117"/>
    </source>
</evidence>
<dbReference type="PROSITE" id="PS51274">
    <property type="entry name" value="GATASE_COBBQ"/>
    <property type="match status" value="1"/>
</dbReference>
<dbReference type="GO" id="GO:0016829">
    <property type="term" value="F:lyase activity"/>
    <property type="evidence" value="ECO:0007669"/>
    <property type="project" value="UniProtKB-KW"/>
</dbReference>
<evidence type="ECO:0000256" key="11">
    <source>
        <dbReference type="ARBA" id="ARBA00049534"/>
    </source>
</evidence>
<keyword evidence="15" id="KW-0808">Transferase</keyword>
<keyword evidence="9 12" id="KW-0456">Lyase</keyword>
<dbReference type="AlphaFoldDB" id="A0A2N0UML6"/>
<evidence type="ECO:0000256" key="6">
    <source>
        <dbReference type="ARBA" id="ARBA00022801"/>
    </source>
</evidence>
<evidence type="ECO:0000313" key="15">
    <source>
        <dbReference type="EMBL" id="PKD28236.1"/>
    </source>
</evidence>
<protein>
    <recommendedName>
        <fullName evidence="12">Imidazole glycerol phosphate synthase subunit HisH</fullName>
        <ecNumber evidence="12">4.3.2.10</ecNumber>
    </recommendedName>
    <alternativeName>
        <fullName evidence="12">IGP synthase glutaminase subunit</fullName>
        <ecNumber evidence="12">3.5.1.2</ecNumber>
    </alternativeName>
    <alternativeName>
        <fullName evidence="12">IGP synthase subunit HisH</fullName>
    </alternativeName>
    <alternativeName>
        <fullName evidence="12">ImGP synthase subunit HisH</fullName>
        <shortName evidence="12">IGPS subunit HisH</shortName>
    </alternativeName>
</protein>
<keyword evidence="8 12" id="KW-0368">Histidine biosynthesis</keyword>
<feature type="active site" evidence="12 13">
    <location>
        <position position="185"/>
    </location>
</feature>
<evidence type="ECO:0000256" key="9">
    <source>
        <dbReference type="ARBA" id="ARBA00023239"/>
    </source>
</evidence>
<dbReference type="Pfam" id="PF00117">
    <property type="entry name" value="GATase"/>
    <property type="match status" value="1"/>
</dbReference>
<dbReference type="GO" id="GO:0000107">
    <property type="term" value="F:imidazoleglycerol-phosphate synthase activity"/>
    <property type="evidence" value="ECO:0007669"/>
    <property type="project" value="UniProtKB-UniRule"/>
</dbReference>
<comment type="pathway">
    <text evidence="2 12">Amino-acid biosynthesis; L-histidine biosynthesis; L-histidine from 5-phospho-alpha-D-ribose 1-diphosphate: step 5/9.</text>
</comment>
<feature type="active site" evidence="12 13">
    <location>
        <position position="183"/>
    </location>
</feature>
<comment type="caution">
    <text evidence="15">The sequence shown here is derived from an EMBL/GenBank/DDBJ whole genome shotgun (WGS) entry which is preliminary data.</text>
</comment>
<dbReference type="PANTHER" id="PTHR42701:SF1">
    <property type="entry name" value="IMIDAZOLE GLYCEROL PHOSPHATE SYNTHASE SUBUNIT HISH"/>
    <property type="match status" value="1"/>
</dbReference>
<dbReference type="PANTHER" id="PTHR42701">
    <property type="entry name" value="IMIDAZOLE GLYCEROL PHOSPHATE SYNTHASE SUBUNIT HISH"/>
    <property type="match status" value="1"/>
</dbReference>
<dbReference type="RefSeq" id="WP_101029273.1">
    <property type="nucleotide sequence ID" value="NZ_CABMMZ010000063.1"/>
</dbReference>
<dbReference type="PROSITE" id="PS51273">
    <property type="entry name" value="GATASE_TYPE_1"/>
    <property type="match status" value="1"/>
</dbReference>
<dbReference type="GO" id="GO:0004359">
    <property type="term" value="F:glutaminase activity"/>
    <property type="evidence" value="ECO:0007669"/>
    <property type="project" value="UniProtKB-EC"/>
</dbReference>
<organism evidence="15 16">
    <name type="scientific">Ruminococcus bromii</name>
    <dbReference type="NCBI Taxonomy" id="40518"/>
    <lineage>
        <taxon>Bacteria</taxon>
        <taxon>Bacillati</taxon>
        <taxon>Bacillota</taxon>
        <taxon>Clostridia</taxon>
        <taxon>Eubacteriales</taxon>
        <taxon>Oscillospiraceae</taxon>
        <taxon>Ruminococcus</taxon>
    </lineage>
</organism>
<evidence type="ECO:0000256" key="2">
    <source>
        <dbReference type="ARBA" id="ARBA00005091"/>
    </source>
</evidence>
<name>A0A2N0UML6_9FIRM</name>